<evidence type="ECO:0000313" key="3">
    <source>
        <dbReference type="Proteomes" id="UP000013307"/>
    </source>
</evidence>
<dbReference type="HOGENOM" id="CLU_079268_0_0_2"/>
<dbReference type="GeneID" id="15393232"/>
<dbReference type="Proteomes" id="UP000013307">
    <property type="component" value="Chromosome"/>
</dbReference>
<dbReference type="EMBL" id="CP005290">
    <property type="protein sequence ID" value="AGK61573.1"/>
    <property type="molecule type" value="Genomic_DNA"/>
</dbReference>
<dbReference type="GO" id="GO:0016787">
    <property type="term" value="F:hydrolase activity"/>
    <property type="evidence" value="ECO:0007669"/>
    <property type="project" value="UniProtKB-KW"/>
</dbReference>
<dbReference type="PANTHER" id="PTHR43546:SF4">
    <property type="entry name" value="UPF0282 PROTEIN MJ1629"/>
    <property type="match status" value="1"/>
</dbReference>
<keyword evidence="2" id="KW-0378">Hydrolase</keyword>
<dbReference type="PIRSF" id="PIRSF004944">
    <property type="entry name" value="UCP004944_hydrls"/>
    <property type="match status" value="1"/>
</dbReference>
<dbReference type="OrthoDB" id="21331at2157"/>
<reference evidence="2 3" key="1">
    <citation type="journal article" date="2013" name="Genome Announc.">
        <title>Complete Genome Sequence of the Thermophilic and Facultatively Chemolithoautotrophic Sulfate Reducer Archaeoglobus sulfaticallidus Strain PM70-1T.</title>
        <authorList>
            <person name="Stokke R."/>
            <person name="Hocking W.P."/>
            <person name="Steinsbu B.O."/>
            <person name="Steen I.H."/>
        </authorList>
    </citation>
    <scope>NUCLEOTIDE SEQUENCE [LARGE SCALE GENOMIC DNA]</scope>
    <source>
        <strain evidence="2">PM70-1</strain>
    </source>
</reference>
<dbReference type="STRING" id="387631.Asulf_01597"/>
<evidence type="ECO:0000256" key="1">
    <source>
        <dbReference type="HAMAP-Rule" id="MF_01406"/>
    </source>
</evidence>
<dbReference type="PANTHER" id="PTHR43546">
    <property type="entry name" value="UPF0173 METAL-DEPENDENT HYDROLASE MJ1163-RELATED"/>
    <property type="match status" value="1"/>
</dbReference>
<dbReference type="eggNOG" id="arCOG00969">
    <property type="taxonomic scope" value="Archaea"/>
</dbReference>
<accession>N0BEY9</accession>
<keyword evidence="3" id="KW-1185">Reference proteome</keyword>
<protein>
    <recommendedName>
        <fullName evidence="1">UPF0282 protein Asulf_01597</fullName>
    </recommendedName>
</protein>
<dbReference type="RefSeq" id="WP_015591171.1">
    <property type="nucleotide sequence ID" value="NC_021169.1"/>
</dbReference>
<proteinExistence type="inferred from homology"/>
<gene>
    <name evidence="2" type="ORF">Asulf_01597</name>
</gene>
<evidence type="ECO:0000313" key="2">
    <source>
        <dbReference type="EMBL" id="AGK61573.1"/>
    </source>
</evidence>
<dbReference type="NCBIfam" id="NF003287">
    <property type="entry name" value="PRK04286.1-1"/>
    <property type="match status" value="1"/>
</dbReference>
<dbReference type="InterPro" id="IPR036866">
    <property type="entry name" value="RibonucZ/Hydroxyglut_hydro"/>
</dbReference>
<sequence length="285" mass="33094">MKIKPIAFDSFGARSMCTMIETKDLTITIDPSVALGPKRYGLPPHPIEIQRMAELWDKIKEAVRMSDLIIITHYHYDHHNPNEPEIFDGKRVLLKHPEEMINRSQRNRARYFLSELRKFNVDYEFADGKSFEFGDVEIKISNPVFHGVDEKLGYVIQVLISESENFVFSSDVEGPIHRDQAKFLIENDPDVCIIDGPMTYMLGYRFSNRSFESSISNLKEIVEKTGVKHLVIDHHLTRDINYRSRMSEVYAFAESAGAKAETAREFTGFENDLLEARRKELYREH</sequence>
<dbReference type="AlphaFoldDB" id="N0BEY9"/>
<organism evidence="2 3">
    <name type="scientific">Archaeoglobus sulfaticallidus PM70-1</name>
    <dbReference type="NCBI Taxonomy" id="387631"/>
    <lineage>
        <taxon>Archaea</taxon>
        <taxon>Methanobacteriati</taxon>
        <taxon>Methanobacteriota</taxon>
        <taxon>Archaeoglobi</taxon>
        <taxon>Archaeoglobales</taxon>
        <taxon>Archaeoglobaceae</taxon>
        <taxon>Archaeoglobus</taxon>
    </lineage>
</organism>
<name>N0BEY9_9EURY</name>
<dbReference type="SUPFAM" id="SSF56281">
    <property type="entry name" value="Metallo-hydrolase/oxidoreductase"/>
    <property type="match status" value="1"/>
</dbReference>
<dbReference type="KEGG" id="ast:Asulf_01597"/>
<dbReference type="Gene3D" id="3.60.15.10">
    <property type="entry name" value="Ribonuclease Z/Hydroxyacylglutathione hydrolase-like"/>
    <property type="match status" value="1"/>
</dbReference>
<dbReference type="InterPro" id="IPR014426">
    <property type="entry name" value="UPF0282_hydrls"/>
</dbReference>
<dbReference type="InterPro" id="IPR050114">
    <property type="entry name" value="UPF0173_UPF0282_UlaG_hydrolase"/>
</dbReference>
<comment type="similarity">
    <text evidence="1">Belongs to the UPF0282 family.</text>
</comment>
<dbReference type="CDD" id="cd06262">
    <property type="entry name" value="metallo-hydrolase-like_MBL-fold"/>
    <property type="match status" value="1"/>
</dbReference>
<dbReference type="HAMAP" id="MF_01406">
    <property type="entry name" value="UPF0282"/>
    <property type="match status" value="1"/>
</dbReference>